<evidence type="ECO:0008006" key="4">
    <source>
        <dbReference type="Google" id="ProtNLM"/>
    </source>
</evidence>
<name>A0A2T3FWY5_9FIRM</name>
<sequence>MIKKILSLCLVLAMAFGVTACGESKQTSNGNSSTTTQKTRKFTEAKGMIKYLTIDGKKIPFPETVGEYVSYLEKVGDKIELGNTGKTVDEADKLNAGGVSSMVAFLKVYLDDGNWQWFGVRYENDTKNSLPVSDCKVTQITLDYDTINEEENHHSIDSITFVDRNNNEILMDGKYTSTNLMKQIGGPEQNTDGHWYYSDDQGYKYELVTENKKGILTRVVITYPTKQK</sequence>
<evidence type="ECO:0000313" key="2">
    <source>
        <dbReference type="EMBL" id="PST39795.1"/>
    </source>
</evidence>
<dbReference type="AlphaFoldDB" id="A0A2T3FWY5"/>
<comment type="caution">
    <text evidence="2">The sequence shown here is derived from an EMBL/GenBank/DDBJ whole genome shotgun (WGS) entry which is preliminary data.</text>
</comment>
<evidence type="ECO:0000313" key="3">
    <source>
        <dbReference type="Proteomes" id="UP000241201"/>
    </source>
</evidence>
<gene>
    <name evidence="2" type="ORF">C7U55_09000</name>
</gene>
<dbReference type="PROSITE" id="PS51257">
    <property type="entry name" value="PROKAR_LIPOPROTEIN"/>
    <property type="match status" value="1"/>
</dbReference>
<keyword evidence="3" id="KW-1185">Reference proteome</keyword>
<evidence type="ECO:0000256" key="1">
    <source>
        <dbReference type="SAM" id="SignalP"/>
    </source>
</evidence>
<dbReference type="EMBL" id="PYLP01000011">
    <property type="protein sequence ID" value="PST39795.1"/>
    <property type="molecule type" value="Genomic_DNA"/>
</dbReference>
<proteinExistence type="predicted"/>
<protein>
    <recommendedName>
        <fullName evidence="4">Lipoprotein</fullName>
    </recommendedName>
</protein>
<feature type="signal peptide" evidence="1">
    <location>
        <begin position="1"/>
        <end position="20"/>
    </location>
</feature>
<dbReference type="Proteomes" id="UP000241201">
    <property type="component" value="Unassembled WGS sequence"/>
</dbReference>
<dbReference type="RefSeq" id="WP_106988281.1">
    <property type="nucleotide sequence ID" value="NZ_JAJCFI010000007.1"/>
</dbReference>
<dbReference type="GeneID" id="77471226"/>
<reference evidence="3" key="1">
    <citation type="submission" date="2018-03" db="EMBL/GenBank/DDBJ databases">
        <title>Lachnoclostridium SNUG30370 gen.nov., sp.nov., isolated from human faeces.</title>
        <authorList>
            <person name="Seo B."/>
            <person name="Jeon K."/>
            <person name="Ko G."/>
        </authorList>
    </citation>
    <scope>NUCLEOTIDE SEQUENCE [LARGE SCALE GENOMIC DNA]</scope>
    <source>
        <strain evidence="3">SNUG30370</strain>
    </source>
</reference>
<accession>A0A2T3FWY5</accession>
<organism evidence="2 3">
    <name type="scientific">Faecalibacillus faecis</name>
    <dbReference type="NCBI Taxonomy" id="1982628"/>
    <lineage>
        <taxon>Bacteria</taxon>
        <taxon>Bacillati</taxon>
        <taxon>Bacillota</taxon>
        <taxon>Erysipelotrichia</taxon>
        <taxon>Erysipelotrichales</taxon>
        <taxon>Coprobacillaceae</taxon>
        <taxon>Faecalibacillus</taxon>
    </lineage>
</organism>
<feature type="chain" id="PRO_5038946069" description="Lipoprotein" evidence="1">
    <location>
        <begin position="21"/>
        <end position="228"/>
    </location>
</feature>
<keyword evidence="1" id="KW-0732">Signal</keyword>